<gene>
    <name evidence="1" type="ORF">QTG54_007332</name>
</gene>
<proteinExistence type="predicted"/>
<dbReference type="AlphaFoldDB" id="A0AAD8Y8G7"/>
<accession>A0AAD8Y8G7</accession>
<sequence length="240" mass="28139">MKEEELDALPWIDGPKSVGIRGFCFKDKEDPQPQRYQEMYSSIHEKLWCEASGLIRAELWDEAEERGKELRRHLGHCDMELEEKLSYGIVMRGVGSKTSRDAPVGIIDDNHQFEMARQTMRFEINLDEGCDIDTLSKRLCNLVEARIRAVVPLKNYRNHPDEDEPYYWVLDYEQALTQALVHAAEIWMEVPKAARQRVSIPMLLTTLTFLTKLPTALWKNYVAKEASTRRHAKLQERYWR</sequence>
<evidence type="ECO:0000313" key="2">
    <source>
        <dbReference type="Proteomes" id="UP001224775"/>
    </source>
</evidence>
<organism evidence="1 2">
    <name type="scientific">Skeletonema marinoi</name>
    <dbReference type="NCBI Taxonomy" id="267567"/>
    <lineage>
        <taxon>Eukaryota</taxon>
        <taxon>Sar</taxon>
        <taxon>Stramenopiles</taxon>
        <taxon>Ochrophyta</taxon>
        <taxon>Bacillariophyta</taxon>
        <taxon>Coscinodiscophyceae</taxon>
        <taxon>Thalassiosirophycidae</taxon>
        <taxon>Thalassiosirales</taxon>
        <taxon>Skeletonemataceae</taxon>
        <taxon>Skeletonema</taxon>
        <taxon>Skeletonema marinoi-dohrnii complex</taxon>
    </lineage>
</organism>
<dbReference type="Proteomes" id="UP001224775">
    <property type="component" value="Unassembled WGS sequence"/>
</dbReference>
<dbReference type="EMBL" id="JATAAI010000012">
    <property type="protein sequence ID" value="KAK1741759.1"/>
    <property type="molecule type" value="Genomic_DNA"/>
</dbReference>
<evidence type="ECO:0000313" key="1">
    <source>
        <dbReference type="EMBL" id="KAK1741759.1"/>
    </source>
</evidence>
<protein>
    <submittedName>
        <fullName evidence="1">Uncharacterized protein</fullName>
    </submittedName>
</protein>
<name>A0AAD8Y8G7_9STRA</name>
<comment type="caution">
    <text evidence="1">The sequence shown here is derived from an EMBL/GenBank/DDBJ whole genome shotgun (WGS) entry which is preliminary data.</text>
</comment>
<keyword evidence="2" id="KW-1185">Reference proteome</keyword>
<reference evidence="1" key="1">
    <citation type="submission" date="2023-06" db="EMBL/GenBank/DDBJ databases">
        <title>Survivors Of The Sea: Transcriptome response of Skeletonema marinoi to long-term dormancy.</title>
        <authorList>
            <person name="Pinder M.I.M."/>
            <person name="Kourtchenko O."/>
            <person name="Robertson E.K."/>
            <person name="Larsson T."/>
            <person name="Maumus F."/>
            <person name="Osuna-Cruz C.M."/>
            <person name="Vancaester E."/>
            <person name="Stenow R."/>
            <person name="Vandepoele K."/>
            <person name="Ploug H."/>
            <person name="Bruchert V."/>
            <person name="Godhe A."/>
            <person name="Topel M."/>
        </authorList>
    </citation>
    <scope>NUCLEOTIDE SEQUENCE</scope>
    <source>
        <strain evidence="1">R05AC</strain>
    </source>
</reference>